<sequence length="1355" mass="149100">MADGLISRIFSDLEAHNNLNPQSPISQSTLLDLQSLLNPKNQTQTLNFNDDDDTDDSPQIHPLWDEISSHGLSLSSLITPISSAMDAGTPSLSLLASTVYLSLFLSHNAPVFSLFTPMSFLSLLHSIRLSVKCGKAGSSPSLPGNRRKGGRGKRGRVNNSNEGDDDNDDGGGSGGGERLRDEFDIKMLLSVLDKLGIVLHLVHLGRFPDSLKSLVQTVVEVPGLGIDFCGNNSGNCKKLCDFCAGILREVLRPEHGEQEKTAAEVLKFLSPLILSTKSHARNFALLFVKNEMMKMAKDSSSLKKSIVNLPRYLVQKAPEKSDARTLAVDSVMDIVKSMELCDQIGFVDYVVKMAQGRSHLRYLAVDLISKLMMSLQFHSDPESDGEEESWKSRCLVALIQRCSDSVVGIRARALSSLAQLVGSASGDERDRMVLKKALGFGDGQEGGANDLLKKRCIDEKAAVRKAALMLITKLTALGGSSLDPDILKLMGMTCSDPLVSIRKAAISALSEAFRTFSDRSVIVEWLHSVPRLITDSETSIQEECESLFMELVLDRVSRAGSALSSDVSAVHNSKSSTRNFEKELAAMYPEGVMDLLSEISNGEVTPWVKKICISLGKKRRLKPKIATALQNIIKTSESLWLLHSMPIENWTAPPGAWLLLSAVSSFLPKAVDWEFLYHHWKLLDKDRVTDDPKSCTVEDIMHDTVDGMESNSVGWAGDRVLLLQTISNVSVELSTEPAAQLAHDLLKRVERFNMHSTEVNAHVKAFKTLCKRKAMSPEEADALVTKSADQVFGKASHAIDIYLSEEQQTNKENDLFTPPRTCAKKGKREATSSSLLVQATTAVYTIGSLVIICPSLDVKAFVPVLHSMITSGTHEPRSNKLPGSTISIKEKAPCLYIQAWLTMGKICLADGKLAKRYIPLFIQELEKSDSAALRNNILVIMADFCVRYTALVDCYIAKITKCLRDSCELVRRQTFILLSRLLQTDYVKWRGVLFLRFLLSLVDESEKIRQLADFLFGNILKAKAPLLAYNSFVEAVFVLNDCHAHVANNKSQSSRTESRLFSIRGNDEMSRSRRMHIYVSLLKQMAPEHLLATFAKICAEILAAVSDGVLSVDNVNGQSVLQDAFRILTCKEIRLPSNRVSTSDSAEMDEEGTDGGAASTAAARGRAITQAVKKGLIQNTIPIFIELKRLLENKNSPLIGSLMDCLRMLLKDYKNEIEEILVADKQLQKELIYDMQKYDSVKAKSTAAEAIATMQRSHYANTPGAPDASNEKTKLSKKLHSNVKVASAMADVAAATVAKSVLKEVNEGTSTPPLSLLKLPRLRTSEKAGLTKGHKSAAILESLRKRQDFDLDEEN</sequence>
<keyword evidence="5" id="KW-0539">Nucleus</keyword>
<dbReference type="GO" id="GO:0010032">
    <property type="term" value="P:meiotic chromosome condensation"/>
    <property type="evidence" value="ECO:0007669"/>
    <property type="project" value="EnsemblPlants"/>
</dbReference>
<comment type="subcellular location">
    <subcellularLocation>
        <location evidence="1">Nucleus</location>
    </subcellularLocation>
</comment>
<dbReference type="GO" id="GO:0007062">
    <property type="term" value="P:sister chromatid cohesion"/>
    <property type="evidence" value="ECO:0007669"/>
    <property type="project" value="EnsemblPlants"/>
</dbReference>
<name>A0A0J8B4B8_BETVV</name>
<evidence type="ECO:0000313" key="11">
    <source>
        <dbReference type="Proteomes" id="UP000035740"/>
    </source>
</evidence>
<keyword evidence="2" id="KW-0132">Cell division</keyword>
<dbReference type="GO" id="GO:0000791">
    <property type="term" value="C:euchromatin"/>
    <property type="evidence" value="ECO:0007669"/>
    <property type="project" value="EnsemblPlants"/>
</dbReference>
<gene>
    <name evidence="10" type="ORF">BVRB_002970</name>
</gene>
<dbReference type="Proteomes" id="UP000035740">
    <property type="component" value="Unassembled WGS sequence"/>
</dbReference>
<dbReference type="eggNOG" id="KOG0413">
    <property type="taxonomic scope" value="Eukaryota"/>
</dbReference>
<keyword evidence="3" id="KW-0498">Mitosis</keyword>
<dbReference type="SUPFAM" id="SSF48371">
    <property type="entry name" value="ARM repeat"/>
    <property type="match status" value="1"/>
</dbReference>
<feature type="compositionally biased region" description="Basic residues" evidence="8">
    <location>
        <begin position="145"/>
        <end position="156"/>
    </location>
</feature>
<dbReference type="GO" id="GO:0042393">
    <property type="term" value="F:histone binding"/>
    <property type="evidence" value="ECO:0007669"/>
    <property type="project" value="TreeGrafter"/>
</dbReference>
<evidence type="ECO:0000313" key="10">
    <source>
        <dbReference type="EMBL" id="KMS96004.1"/>
    </source>
</evidence>
<feature type="region of interest" description="Disordered" evidence="8">
    <location>
        <begin position="1139"/>
        <end position="1160"/>
    </location>
</feature>
<dbReference type="InterPro" id="IPR032682">
    <property type="entry name" value="Cnd1_C"/>
</dbReference>
<feature type="region of interest" description="Disordered" evidence="8">
    <location>
        <begin position="134"/>
        <end position="176"/>
    </location>
</feature>
<proteinExistence type="predicted"/>
<feature type="coiled-coil region" evidence="7">
    <location>
        <begin position="1203"/>
        <end position="1230"/>
    </location>
</feature>
<evidence type="ECO:0000256" key="5">
    <source>
        <dbReference type="ARBA" id="ARBA00023242"/>
    </source>
</evidence>
<accession>A0A0J8B4B8</accession>
<dbReference type="InterPro" id="IPR026971">
    <property type="entry name" value="CND1/NCAPD3"/>
</dbReference>
<dbReference type="PANTHER" id="PTHR14222:SF1">
    <property type="entry name" value="CONDENSIN-2 COMPLEX SUBUNIT D3"/>
    <property type="match status" value="1"/>
</dbReference>
<evidence type="ECO:0000256" key="3">
    <source>
        <dbReference type="ARBA" id="ARBA00022776"/>
    </source>
</evidence>
<evidence type="ECO:0000256" key="8">
    <source>
        <dbReference type="SAM" id="MobiDB-lite"/>
    </source>
</evidence>
<evidence type="ECO:0000256" key="2">
    <source>
        <dbReference type="ARBA" id="ARBA00022618"/>
    </source>
</evidence>
<dbReference type="GO" id="GO:0000779">
    <property type="term" value="C:condensed chromosome, centromeric region"/>
    <property type="evidence" value="ECO:0007669"/>
    <property type="project" value="TreeGrafter"/>
</dbReference>
<dbReference type="KEGG" id="bvg:104883713"/>
<dbReference type="Gramene" id="KMS96004">
    <property type="protein sequence ID" value="KMS96004"/>
    <property type="gene ID" value="BVRB_002970"/>
</dbReference>
<dbReference type="GO" id="GO:0006325">
    <property type="term" value="P:chromatin organization"/>
    <property type="evidence" value="ECO:0007669"/>
    <property type="project" value="EnsemblPlants"/>
</dbReference>
<dbReference type="GO" id="GO:0005654">
    <property type="term" value="C:nucleoplasm"/>
    <property type="evidence" value="ECO:0007669"/>
    <property type="project" value="EnsemblPlants"/>
</dbReference>
<evidence type="ECO:0000256" key="4">
    <source>
        <dbReference type="ARBA" id="ARBA00023067"/>
    </source>
</evidence>
<dbReference type="GO" id="GO:0098653">
    <property type="term" value="P:centromere clustering"/>
    <property type="evidence" value="ECO:0007669"/>
    <property type="project" value="EnsemblPlants"/>
</dbReference>
<dbReference type="Gene3D" id="1.25.10.10">
    <property type="entry name" value="Leucine-rich Repeat Variant"/>
    <property type="match status" value="1"/>
</dbReference>
<dbReference type="GO" id="GO:0007076">
    <property type="term" value="P:mitotic chromosome condensation"/>
    <property type="evidence" value="ECO:0007669"/>
    <property type="project" value="InterPro"/>
</dbReference>
<dbReference type="GO" id="GO:0009556">
    <property type="term" value="P:microsporogenesis"/>
    <property type="evidence" value="ECO:0007669"/>
    <property type="project" value="EnsemblPlants"/>
</dbReference>
<dbReference type="InterPro" id="IPR016024">
    <property type="entry name" value="ARM-type_fold"/>
</dbReference>
<reference evidence="10 11" key="1">
    <citation type="journal article" date="2014" name="Nature">
        <title>The genome of the recently domesticated crop plant sugar beet (Beta vulgaris).</title>
        <authorList>
            <person name="Dohm J.C."/>
            <person name="Minoche A.E."/>
            <person name="Holtgrawe D."/>
            <person name="Capella-Gutierrez S."/>
            <person name="Zakrzewski F."/>
            <person name="Tafer H."/>
            <person name="Rupp O."/>
            <person name="Sorensen T.R."/>
            <person name="Stracke R."/>
            <person name="Reinhardt R."/>
            <person name="Goesmann A."/>
            <person name="Kraft T."/>
            <person name="Schulz B."/>
            <person name="Stadler P.F."/>
            <person name="Schmidt T."/>
            <person name="Gabaldon T."/>
            <person name="Lehrach H."/>
            <person name="Weisshaar B."/>
            <person name="Himmelbauer H."/>
        </authorList>
    </citation>
    <scope>NUCLEOTIDE SEQUENCE [LARGE SCALE GENOMIC DNA]</scope>
    <source>
        <tissue evidence="10">Taproot</tissue>
    </source>
</reference>
<keyword evidence="6" id="KW-0131">Cell cycle</keyword>
<keyword evidence="4" id="KW-0226">DNA condensation</keyword>
<keyword evidence="7" id="KW-0175">Coiled coil</keyword>
<evidence type="ECO:0000256" key="1">
    <source>
        <dbReference type="ARBA" id="ARBA00004123"/>
    </source>
</evidence>
<dbReference type="OMA" id="KYRQFAV"/>
<evidence type="ECO:0000256" key="6">
    <source>
        <dbReference type="ARBA" id="ARBA00023306"/>
    </source>
</evidence>
<organism evidence="10 11">
    <name type="scientific">Beta vulgaris subsp. vulgaris</name>
    <name type="common">Beet</name>
    <dbReference type="NCBI Taxonomy" id="3555"/>
    <lineage>
        <taxon>Eukaryota</taxon>
        <taxon>Viridiplantae</taxon>
        <taxon>Streptophyta</taxon>
        <taxon>Embryophyta</taxon>
        <taxon>Tracheophyta</taxon>
        <taxon>Spermatophyta</taxon>
        <taxon>Magnoliopsida</taxon>
        <taxon>eudicotyledons</taxon>
        <taxon>Gunneridae</taxon>
        <taxon>Pentapetalae</taxon>
        <taxon>Caryophyllales</taxon>
        <taxon>Chenopodiaceae</taxon>
        <taxon>Betoideae</taxon>
        <taxon>Beta</taxon>
    </lineage>
</organism>
<dbReference type="GO" id="GO:0051301">
    <property type="term" value="P:cell division"/>
    <property type="evidence" value="ECO:0007669"/>
    <property type="project" value="UniProtKB-KW"/>
</dbReference>
<evidence type="ECO:0000259" key="9">
    <source>
        <dbReference type="Pfam" id="PF12717"/>
    </source>
</evidence>
<evidence type="ECO:0000256" key="7">
    <source>
        <dbReference type="SAM" id="Coils"/>
    </source>
</evidence>
<dbReference type="InterPro" id="IPR011989">
    <property type="entry name" value="ARM-like"/>
</dbReference>
<dbReference type="Pfam" id="PF12717">
    <property type="entry name" value="Cnd1"/>
    <property type="match status" value="1"/>
</dbReference>
<dbReference type="PANTHER" id="PTHR14222">
    <property type="entry name" value="CONDENSIN"/>
    <property type="match status" value="1"/>
</dbReference>
<dbReference type="GO" id="GO:0000796">
    <property type="term" value="C:condensin complex"/>
    <property type="evidence" value="ECO:0007669"/>
    <property type="project" value="TreeGrafter"/>
</dbReference>
<dbReference type="EMBL" id="KQ090418">
    <property type="protein sequence ID" value="KMS96004.1"/>
    <property type="molecule type" value="Genomic_DNA"/>
</dbReference>
<protein>
    <recommendedName>
        <fullName evidence="9">Condensin complex subunit 1 C-terminal domain-containing protein</fullName>
    </recommendedName>
</protein>
<feature type="domain" description="Condensin complex subunit 1 C-terminal" evidence="9">
    <location>
        <begin position="933"/>
        <end position="1110"/>
    </location>
</feature>
<dbReference type="OrthoDB" id="10263978at2759"/>
<keyword evidence="11" id="KW-1185">Reference proteome</keyword>